<organism evidence="2 3">
    <name type="scientific">Jatrophihabitans lederbergiae</name>
    <dbReference type="NCBI Taxonomy" id="3075547"/>
    <lineage>
        <taxon>Bacteria</taxon>
        <taxon>Bacillati</taxon>
        <taxon>Actinomycetota</taxon>
        <taxon>Actinomycetes</taxon>
        <taxon>Jatrophihabitantales</taxon>
        <taxon>Jatrophihabitantaceae</taxon>
        <taxon>Jatrophihabitans</taxon>
    </lineage>
</organism>
<reference evidence="3" key="1">
    <citation type="submission" date="2023-07" db="EMBL/GenBank/DDBJ databases">
        <title>30 novel species of actinomycetes from the DSMZ collection.</title>
        <authorList>
            <person name="Nouioui I."/>
        </authorList>
    </citation>
    <scope>NUCLEOTIDE SEQUENCE [LARGE SCALE GENOMIC DNA]</scope>
    <source>
        <strain evidence="3">DSM 44399</strain>
    </source>
</reference>
<gene>
    <name evidence="2" type="ORF">RM423_10655</name>
</gene>
<dbReference type="SUPFAM" id="SSF53756">
    <property type="entry name" value="UDP-Glycosyltransferase/glycogen phosphorylase"/>
    <property type="match status" value="1"/>
</dbReference>
<comment type="caution">
    <text evidence="2">The sequence shown here is derived from an EMBL/GenBank/DDBJ whole genome shotgun (WGS) entry which is preliminary data.</text>
</comment>
<dbReference type="Proteomes" id="UP001183176">
    <property type="component" value="Unassembled WGS sequence"/>
</dbReference>
<evidence type="ECO:0000313" key="2">
    <source>
        <dbReference type="EMBL" id="MDT0261857.1"/>
    </source>
</evidence>
<evidence type="ECO:0000313" key="3">
    <source>
        <dbReference type="Proteomes" id="UP001183176"/>
    </source>
</evidence>
<dbReference type="Gene3D" id="3.40.50.2000">
    <property type="entry name" value="Glycogen Phosphorylase B"/>
    <property type="match status" value="1"/>
</dbReference>
<evidence type="ECO:0000259" key="1">
    <source>
        <dbReference type="Pfam" id="PF04101"/>
    </source>
</evidence>
<dbReference type="Pfam" id="PF04101">
    <property type="entry name" value="Glyco_tran_28_C"/>
    <property type="match status" value="1"/>
</dbReference>
<accession>A0ABU2JA49</accession>
<protein>
    <submittedName>
        <fullName evidence="2">Glycosyltransferase</fullName>
    </submittedName>
</protein>
<feature type="domain" description="Glycosyl transferase family 28 C-terminal" evidence="1">
    <location>
        <begin position="39"/>
        <end position="122"/>
    </location>
</feature>
<proteinExistence type="predicted"/>
<dbReference type="InterPro" id="IPR007235">
    <property type="entry name" value="Glyco_trans_28_C"/>
</dbReference>
<sequence>MDWLDQWNRANPAAVEWTVQHGSSRPLTGIDGYSLKPHTELLEDLRQADLVVTQGGPGGIMDSRACGVLPIVVPRLARLNEVVDDHQVAFARQLAGKGLIELAQSESELHAVLDRAVRAPDQFALTAGSSDVAQTVSTFGAVVDALVSSTPACRWRLRRR</sequence>
<name>A0ABU2JA49_9ACTN</name>
<keyword evidence="3" id="KW-1185">Reference proteome</keyword>
<dbReference type="EMBL" id="JAVREH010000011">
    <property type="protein sequence ID" value="MDT0261857.1"/>
    <property type="molecule type" value="Genomic_DNA"/>
</dbReference>